<keyword evidence="3" id="KW-1185">Reference proteome</keyword>
<proteinExistence type="predicted"/>
<accession>A0A3Q9QYW7</accession>
<dbReference type="InterPro" id="IPR016181">
    <property type="entry name" value="Acyl_CoA_acyltransferase"/>
</dbReference>
<evidence type="ECO:0000313" key="3">
    <source>
        <dbReference type="Proteomes" id="UP000282892"/>
    </source>
</evidence>
<evidence type="ECO:0000313" key="2">
    <source>
        <dbReference type="EMBL" id="AZU62015.1"/>
    </source>
</evidence>
<dbReference type="STRING" id="1193713.GCA_001636315_04910"/>
<dbReference type="OrthoDB" id="9127144at2"/>
<dbReference type="PROSITE" id="PS51186">
    <property type="entry name" value="GNAT"/>
    <property type="match status" value="1"/>
</dbReference>
<gene>
    <name evidence="2" type="ORF">CHR53_12385</name>
</gene>
<dbReference type="KEGG" id="nmk:CHR53_12385"/>
<dbReference type="InterPro" id="IPR000182">
    <property type="entry name" value="GNAT_dom"/>
</dbReference>
<dbReference type="SUPFAM" id="SSF55729">
    <property type="entry name" value="Acyl-CoA N-acyltransferases (Nat)"/>
    <property type="match status" value="1"/>
</dbReference>
<dbReference type="AlphaFoldDB" id="A0A3Q9QYW7"/>
<dbReference type="Pfam" id="PF00583">
    <property type="entry name" value="Acetyltransf_1"/>
    <property type="match status" value="1"/>
</dbReference>
<dbReference type="GO" id="GO:0016747">
    <property type="term" value="F:acyltransferase activity, transferring groups other than amino-acyl groups"/>
    <property type="evidence" value="ECO:0007669"/>
    <property type="project" value="InterPro"/>
</dbReference>
<reference evidence="2 3" key="1">
    <citation type="submission" date="2017-07" db="EMBL/GenBank/DDBJ databases">
        <title>The complete genome sequence of Bacillus mesonae strain H20-5, an efficient strain improving plant abiotic stress resistance.</title>
        <authorList>
            <person name="Kim S.Y."/>
            <person name="Song H."/>
            <person name="Sang M.K."/>
            <person name="Weon H.-Y."/>
            <person name="Song J."/>
        </authorList>
    </citation>
    <scope>NUCLEOTIDE SEQUENCE [LARGE SCALE GENOMIC DNA]</scope>
    <source>
        <strain evidence="2 3">H20-5</strain>
    </source>
</reference>
<feature type="domain" description="N-acetyltransferase" evidence="1">
    <location>
        <begin position="18"/>
        <end position="162"/>
    </location>
</feature>
<keyword evidence="2" id="KW-0808">Transferase</keyword>
<name>A0A3Q9QYW7_9BACI</name>
<dbReference type="Proteomes" id="UP000282892">
    <property type="component" value="Chromosome"/>
</dbReference>
<sequence>MHVNRPRASKRSMVNLSILLKEITQENWQECIGLRVASHQRSFIAPNVYSLAESKYEPSFVPMGIYLDDRMIGFLMYGKDPEDGTYWIIRLMIEETMQGKGYGRMALTESIKLLKSLPDCSPSIILGVHESNMDAQRFYETFGFKDTGRREHGELLYEYVIS</sequence>
<dbReference type="EMBL" id="CP022572">
    <property type="protein sequence ID" value="AZU62015.1"/>
    <property type="molecule type" value="Genomic_DNA"/>
</dbReference>
<dbReference type="Gene3D" id="3.40.630.30">
    <property type="match status" value="1"/>
</dbReference>
<dbReference type="CDD" id="cd04301">
    <property type="entry name" value="NAT_SF"/>
    <property type="match status" value="1"/>
</dbReference>
<protein>
    <submittedName>
        <fullName evidence="2">N-acetyltransferase</fullName>
    </submittedName>
</protein>
<organism evidence="2 3">
    <name type="scientific">Neobacillus mesonae</name>
    <dbReference type="NCBI Taxonomy" id="1193713"/>
    <lineage>
        <taxon>Bacteria</taxon>
        <taxon>Bacillati</taxon>
        <taxon>Bacillota</taxon>
        <taxon>Bacilli</taxon>
        <taxon>Bacillales</taxon>
        <taxon>Bacillaceae</taxon>
        <taxon>Neobacillus</taxon>
    </lineage>
</organism>
<evidence type="ECO:0000259" key="1">
    <source>
        <dbReference type="PROSITE" id="PS51186"/>
    </source>
</evidence>